<feature type="compositionally biased region" description="Basic and acidic residues" evidence="1">
    <location>
        <begin position="517"/>
        <end position="527"/>
    </location>
</feature>
<keyword evidence="2" id="KW-0732">Signal</keyword>
<evidence type="ECO:0000256" key="2">
    <source>
        <dbReference type="SAM" id="SignalP"/>
    </source>
</evidence>
<dbReference type="InterPro" id="IPR013766">
    <property type="entry name" value="Thioredoxin_domain"/>
</dbReference>
<dbReference type="Pfam" id="PF00085">
    <property type="entry name" value="Thioredoxin"/>
    <property type="match status" value="1"/>
</dbReference>
<feature type="compositionally biased region" description="Low complexity" evidence="1">
    <location>
        <begin position="497"/>
        <end position="512"/>
    </location>
</feature>
<protein>
    <submittedName>
        <fullName evidence="4">Thioredoxin-like protein</fullName>
    </submittedName>
</protein>
<reference evidence="4 5" key="1">
    <citation type="submission" date="2013-09" db="EMBL/GenBank/DDBJ databases">
        <title>Corchorus capsularis genome sequencing.</title>
        <authorList>
            <person name="Alam M."/>
            <person name="Haque M.S."/>
            <person name="Islam M.S."/>
            <person name="Emdad E.M."/>
            <person name="Islam M.M."/>
            <person name="Ahmed B."/>
            <person name="Halim A."/>
            <person name="Hossen Q.M.M."/>
            <person name="Hossain M.Z."/>
            <person name="Ahmed R."/>
            <person name="Khan M.M."/>
            <person name="Islam R."/>
            <person name="Rashid M.M."/>
            <person name="Khan S.A."/>
            <person name="Rahman M.S."/>
            <person name="Alam M."/>
        </authorList>
    </citation>
    <scope>NUCLEOTIDE SEQUENCE [LARGE SCALE GENOMIC DNA]</scope>
    <source>
        <strain evidence="5">cv. CVL-1</strain>
        <tissue evidence="4">Whole seedling</tissue>
    </source>
</reference>
<dbReference type="OrthoDB" id="1910803at2759"/>
<gene>
    <name evidence="4" type="ORF">CCACVL1_01646</name>
</gene>
<dbReference type="OMA" id="QHYVFPE"/>
<dbReference type="EMBL" id="AWWV01004977">
    <property type="protein sequence ID" value="OMP06270.1"/>
    <property type="molecule type" value="Genomic_DNA"/>
</dbReference>
<dbReference type="PANTHER" id="PTHR31984">
    <property type="entry name" value="TRANSPORTER, PUTATIVE (DUF179)-RELATED"/>
    <property type="match status" value="1"/>
</dbReference>
<dbReference type="Gene3D" id="3.40.30.10">
    <property type="entry name" value="Glutaredoxin"/>
    <property type="match status" value="2"/>
</dbReference>
<name>A0A1R3KGS5_COCAP</name>
<accession>A0A1R3KGS5</accession>
<evidence type="ECO:0000313" key="5">
    <source>
        <dbReference type="Proteomes" id="UP000188268"/>
    </source>
</evidence>
<sequence length="851" mass="94461">MKKRWLLQLPISIALFASLVAVDCASGGGGEWQILTKQNFSSQIHLHPHMLLLVTVPWCGESRSLMREVSRLVADQSKQFDSLKLMVIYLNKEKMLADSVGASDGITVFYYDHSVSYKYQGKLRARNILNSLYPYISASPEEVPLKKLNSEDELKVFLESTDKALILAENCGWAPKLLAKVMNNGTGNGLTPKGMEDGILKCGVENEIAGKPWITEFSSVNDSVFFQESEDLVLGLGSSCTLKEFKEFDSFFSKLITVARENLVLPERHRFGLISNKSLMSSLGVEDSGTGTWMAMLYFKGCPSCSKVIKDGDELKSAILNDNSVVRELEVDDQDLQPVLPANKPSVILFVDRSSDSSETRRKSREALDAFREVAIHYQLSDQMSPQNIDHQGKSSVQAYKTIKATSGHPKPQLSEAAKKIKSNDKMSFMIMNEGKQVTLDNIASDFQGKSFYEILEYILQKNKEAKLSSLAKELGFRLLSDDLDIKSAETLPAQLEGQSNEGSSSPSGEGSPLDIVDPHSITHMESKSATQHEATSIDVEPSSPYNQGNGISADESKHLMSTEPDQLLEGLELKIAGDLKAGEKISSEVNQPGKQELQFQGFEGSFFLCNDNYRLVRALTGGSTIPSLVLVDPRSQQHYVFPEETMFSHLSLSNFLHEYLNGSLVPYQRSAVIHSTREATSPPFVNKDFHEMDSIPRVPMHTLSKLIFGFNQSASGNIAHSRNEDVVVLFSSNWCGFCQRMELVVREVYRAIRGFMKMLKSGSGKEQAVANDGNKEFPLIYLMDCTLNDCSLILKSLNQREVYPALVLFPAETETAISYEGDMSVANLIKFIANNGRNSHHLFSEKGSIL</sequence>
<organism evidence="4 5">
    <name type="scientific">Corchorus capsularis</name>
    <name type="common">Jute</name>
    <dbReference type="NCBI Taxonomy" id="210143"/>
    <lineage>
        <taxon>Eukaryota</taxon>
        <taxon>Viridiplantae</taxon>
        <taxon>Streptophyta</taxon>
        <taxon>Embryophyta</taxon>
        <taxon>Tracheophyta</taxon>
        <taxon>Spermatophyta</taxon>
        <taxon>Magnoliopsida</taxon>
        <taxon>eudicotyledons</taxon>
        <taxon>Gunneridae</taxon>
        <taxon>Pentapetalae</taxon>
        <taxon>rosids</taxon>
        <taxon>malvids</taxon>
        <taxon>Malvales</taxon>
        <taxon>Malvaceae</taxon>
        <taxon>Grewioideae</taxon>
        <taxon>Apeibeae</taxon>
        <taxon>Corchorus</taxon>
    </lineage>
</organism>
<feature type="domain" description="Thioredoxin" evidence="3">
    <location>
        <begin position="722"/>
        <end position="784"/>
    </location>
</feature>
<feature type="region of interest" description="Disordered" evidence="1">
    <location>
        <begin position="493"/>
        <end position="558"/>
    </location>
</feature>
<evidence type="ECO:0000259" key="3">
    <source>
        <dbReference type="Pfam" id="PF00085"/>
    </source>
</evidence>
<evidence type="ECO:0000256" key="1">
    <source>
        <dbReference type="SAM" id="MobiDB-lite"/>
    </source>
</evidence>
<dbReference type="Gramene" id="OMP06270">
    <property type="protein sequence ID" value="OMP06270"/>
    <property type="gene ID" value="CCACVL1_01646"/>
</dbReference>
<dbReference type="InterPro" id="IPR003774">
    <property type="entry name" value="AlgH-like"/>
</dbReference>
<comment type="caution">
    <text evidence="4">The sequence shown here is derived from an EMBL/GenBank/DDBJ whole genome shotgun (WGS) entry which is preliminary data.</text>
</comment>
<dbReference type="AlphaFoldDB" id="A0A1R3KGS5"/>
<dbReference type="InterPro" id="IPR036249">
    <property type="entry name" value="Thioredoxin-like_sf"/>
</dbReference>
<dbReference type="PANTHER" id="PTHR31984:SF12">
    <property type="entry name" value="THIOREDOXIN DOMAIN-CONTAINING PROTEIN"/>
    <property type="match status" value="1"/>
</dbReference>
<proteinExistence type="predicted"/>
<dbReference type="SUPFAM" id="SSF52833">
    <property type="entry name" value="Thioredoxin-like"/>
    <property type="match status" value="2"/>
</dbReference>
<evidence type="ECO:0000313" key="4">
    <source>
        <dbReference type="EMBL" id="OMP06270.1"/>
    </source>
</evidence>
<dbReference type="STRING" id="210143.A0A1R3KGS5"/>
<feature type="chain" id="PRO_5012210064" evidence="2">
    <location>
        <begin position="22"/>
        <end position="851"/>
    </location>
</feature>
<feature type="signal peptide" evidence="2">
    <location>
        <begin position="1"/>
        <end position="21"/>
    </location>
</feature>
<keyword evidence="5" id="KW-1185">Reference proteome</keyword>
<dbReference type="Proteomes" id="UP000188268">
    <property type="component" value="Unassembled WGS sequence"/>
</dbReference>